<sequence>MVEPCTLPCKHIFCIQCINQQIMNKTQCPMCRQDFQQNYLPQIDTDLQSKIKLKYPQKFEERNEELKQQGLLEGNLVKVKFMYGNDHKLIPNPKKLNSQHLGEEIENKHTWTVFVRIVKSQGQIIGNEAKKFISKVKFGLHPTFGATEQTVQQEPFQMTKIGWGTFEVPIEIHFRRETGKRDKVTLSHYLSFNGHGETKWFTVTFDKEKLEQMSI</sequence>
<dbReference type="PROSITE" id="PS51037">
    <property type="entry name" value="YEATS"/>
    <property type="match status" value="1"/>
</dbReference>
<dbReference type="OrthoDB" id="654191at2759"/>
<keyword evidence="1" id="KW-0479">Metal-binding</keyword>
<reference evidence="9 10" key="1">
    <citation type="submission" date="2014-06" db="EMBL/GenBank/DDBJ databases">
        <authorList>
            <person name="Swart Estienne"/>
        </authorList>
    </citation>
    <scope>NUCLEOTIDE SEQUENCE [LARGE SCALE GENOMIC DNA]</scope>
    <source>
        <strain evidence="9 10">130c</strain>
    </source>
</reference>
<dbReference type="InterPro" id="IPR001841">
    <property type="entry name" value="Znf_RING"/>
</dbReference>
<evidence type="ECO:0000256" key="6">
    <source>
        <dbReference type="PROSITE-ProRule" id="PRU00376"/>
    </source>
</evidence>
<dbReference type="GO" id="GO:0006355">
    <property type="term" value="P:regulation of DNA-templated transcription"/>
    <property type="evidence" value="ECO:0007669"/>
    <property type="project" value="InterPro"/>
</dbReference>
<gene>
    <name evidence="9" type="primary">Contig14313.g15248</name>
    <name evidence="9" type="ORF">STYLEM_17521</name>
</gene>
<keyword evidence="2 5" id="KW-0863">Zinc-finger</keyword>
<dbReference type="GO" id="GO:0008270">
    <property type="term" value="F:zinc ion binding"/>
    <property type="evidence" value="ECO:0007669"/>
    <property type="project" value="UniProtKB-KW"/>
</dbReference>
<dbReference type="AlphaFoldDB" id="A0A078B1G4"/>
<evidence type="ECO:0000256" key="1">
    <source>
        <dbReference type="ARBA" id="ARBA00022723"/>
    </source>
</evidence>
<keyword evidence="3" id="KW-0862">Zinc</keyword>
<evidence type="ECO:0000259" key="8">
    <source>
        <dbReference type="PROSITE" id="PS51037"/>
    </source>
</evidence>
<dbReference type="InterPro" id="IPR055129">
    <property type="entry name" value="YEATS_dom"/>
</dbReference>
<evidence type="ECO:0000259" key="7">
    <source>
        <dbReference type="PROSITE" id="PS50089"/>
    </source>
</evidence>
<evidence type="ECO:0000313" key="10">
    <source>
        <dbReference type="Proteomes" id="UP000039865"/>
    </source>
</evidence>
<dbReference type="SUPFAM" id="SSF57850">
    <property type="entry name" value="RING/U-box"/>
    <property type="match status" value="1"/>
</dbReference>
<dbReference type="Gene3D" id="3.30.40.10">
    <property type="entry name" value="Zinc/RING finger domain, C3HC4 (zinc finger)"/>
    <property type="match status" value="1"/>
</dbReference>
<dbReference type="InterPro" id="IPR005033">
    <property type="entry name" value="YEATS"/>
</dbReference>
<dbReference type="OMA" id="KIEVNYG"/>
<dbReference type="GO" id="GO:0005634">
    <property type="term" value="C:nucleus"/>
    <property type="evidence" value="ECO:0007669"/>
    <property type="project" value="UniProtKB-SubCell"/>
</dbReference>
<feature type="domain" description="RING-type" evidence="7">
    <location>
        <begin position="7"/>
        <end position="32"/>
    </location>
</feature>
<dbReference type="PROSITE" id="PS00518">
    <property type="entry name" value="ZF_RING_1"/>
    <property type="match status" value="1"/>
</dbReference>
<dbReference type="InterPro" id="IPR017907">
    <property type="entry name" value="Znf_RING_CS"/>
</dbReference>
<evidence type="ECO:0000313" key="9">
    <source>
        <dbReference type="EMBL" id="CDW88400.1"/>
    </source>
</evidence>
<keyword evidence="10" id="KW-1185">Reference proteome</keyword>
<evidence type="ECO:0000256" key="3">
    <source>
        <dbReference type="ARBA" id="ARBA00022833"/>
    </source>
</evidence>
<keyword evidence="4 6" id="KW-0539">Nucleus</keyword>
<dbReference type="Pfam" id="PF00097">
    <property type="entry name" value="zf-C3HC4"/>
    <property type="match status" value="1"/>
</dbReference>
<protein>
    <submittedName>
        <fullName evidence="9">Yeats family protein</fullName>
    </submittedName>
</protein>
<feature type="domain" description="YEATS" evidence="8">
    <location>
        <begin position="71"/>
        <end position="215"/>
    </location>
</feature>
<organism evidence="9 10">
    <name type="scientific">Stylonychia lemnae</name>
    <name type="common">Ciliate</name>
    <dbReference type="NCBI Taxonomy" id="5949"/>
    <lineage>
        <taxon>Eukaryota</taxon>
        <taxon>Sar</taxon>
        <taxon>Alveolata</taxon>
        <taxon>Ciliophora</taxon>
        <taxon>Intramacronucleata</taxon>
        <taxon>Spirotrichea</taxon>
        <taxon>Stichotrichia</taxon>
        <taxon>Sporadotrichida</taxon>
        <taxon>Oxytrichidae</taxon>
        <taxon>Stylonychinae</taxon>
        <taxon>Stylonychia</taxon>
    </lineage>
</organism>
<dbReference type="PROSITE" id="PS50089">
    <property type="entry name" value="ZF_RING_2"/>
    <property type="match status" value="1"/>
</dbReference>
<accession>A0A078B1G4</accession>
<dbReference type="InterPro" id="IPR013083">
    <property type="entry name" value="Znf_RING/FYVE/PHD"/>
</dbReference>
<dbReference type="EMBL" id="CCKQ01016523">
    <property type="protein sequence ID" value="CDW88400.1"/>
    <property type="molecule type" value="Genomic_DNA"/>
</dbReference>
<dbReference type="Gene3D" id="2.60.40.1970">
    <property type="entry name" value="YEATS domain"/>
    <property type="match status" value="1"/>
</dbReference>
<dbReference type="InterPro" id="IPR018957">
    <property type="entry name" value="Znf_C3HC4_RING-type"/>
</dbReference>
<dbReference type="PANTHER" id="PTHR23195">
    <property type="entry name" value="YEATS DOMAIN"/>
    <property type="match status" value="1"/>
</dbReference>
<evidence type="ECO:0000256" key="2">
    <source>
        <dbReference type="ARBA" id="ARBA00022771"/>
    </source>
</evidence>
<evidence type="ECO:0000256" key="5">
    <source>
        <dbReference type="PROSITE-ProRule" id="PRU00175"/>
    </source>
</evidence>
<comment type="subcellular location">
    <subcellularLocation>
        <location evidence="6">Nucleus</location>
    </subcellularLocation>
</comment>
<evidence type="ECO:0000256" key="4">
    <source>
        <dbReference type="ARBA" id="ARBA00023242"/>
    </source>
</evidence>
<proteinExistence type="predicted"/>
<dbReference type="Proteomes" id="UP000039865">
    <property type="component" value="Unassembled WGS sequence"/>
</dbReference>
<dbReference type="InParanoid" id="A0A078B1G4"/>
<dbReference type="InterPro" id="IPR038704">
    <property type="entry name" value="YEAST_sf"/>
</dbReference>
<name>A0A078B1G4_STYLE</name>
<dbReference type="Pfam" id="PF03366">
    <property type="entry name" value="YEATS"/>
    <property type="match status" value="1"/>
</dbReference>